<comment type="caution">
    <text evidence="1">The sequence shown here is derived from an EMBL/GenBank/DDBJ whole genome shotgun (WGS) entry which is preliminary data.</text>
</comment>
<proteinExistence type="predicted"/>
<dbReference type="Proteomes" id="UP000799755">
    <property type="component" value="Unassembled WGS sequence"/>
</dbReference>
<reference evidence="1" key="1">
    <citation type="journal article" date="2020" name="Stud. Mycol.">
        <title>101 Dothideomycetes genomes: a test case for predicting lifestyles and emergence of pathogens.</title>
        <authorList>
            <person name="Haridas S."/>
            <person name="Albert R."/>
            <person name="Binder M."/>
            <person name="Bloem J."/>
            <person name="Labutti K."/>
            <person name="Salamov A."/>
            <person name="Andreopoulos B."/>
            <person name="Baker S."/>
            <person name="Barry K."/>
            <person name="Bills G."/>
            <person name="Bluhm B."/>
            <person name="Cannon C."/>
            <person name="Castanera R."/>
            <person name="Culley D."/>
            <person name="Daum C."/>
            <person name="Ezra D."/>
            <person name="Gonzalez J."/>
            <person name="Henrissat B."/>
            <person name="Kuo A."/>
            <person name="Liang C."/>
            <person name="Lipzen A."/>
            <person name="Lutzoni F."/>
            <person name="Magnuson J."/>
            <person name="Mondo S."/>
            <person name="Nolan M."/>
            <person name="Ohm R."/>
            <person name="Pangilinan J."/>
            <person name="Park H.-J."/>
            <person name="Ramirez L."/>
            <person name="Alfaro M."/>
            <person name="Sun H."/>
            <person name="Tritt A."/>
            <person name="Yoshinaga Y."/>
            <person name="Zwiers L.-H."/>
            <person name="Turgeon B."/>
            <person name="Goodwin S."/>
            <person name="Spatafora J."/>
            <person name="Crous P."/>
            <person name="Grigoriev I."/>
        </authorList>
    </citation>
    <scope>NUCLEOTIDE SEQUENCE</scope>
    <source>
        <strain evidence="1">ATCC 200398</strain>
    </source>
</reference>
<keyword evidence="2" id="KW-1185">Reference proteome</keyword>
<sequence>MGSPPPPRSSRRNGTLELKGPGLSLFVVSIALLVLAYITMILRIFVRIKIKAFGTDDWLMCSGLVFYTIACISTLLAALKGVGTHVERLSEAQMRDAAKWFMFFQLFYVASTVPIKSSICVALLRITLQRTYRILLYMVIVLSLFAALTTDIVVLAQCKPISATWDKRKGTCAPTSVITGVSYFISAVSILTDWTCAILPAFILWGVQLKWRVKASVGVVLALGVVASTATLVRLKFLPSYTIGEDYLYHIAPIGIWSITESGIGITAGSLATLRPIIKHIPFLSNFSSGDKSKTPVTPKLSHRLEVLKGSARRNVIPGVSTEIEGTRRNWEELSDGESQRYILKESTVVVTSEGGERGS</sequence>
<protein>
    <submittedName>
        <fullName evidence="1">Uncharacterized protein</fullName>
    </submittedName>
</protein>
<organism evidence="1 2">
    <name type="scientific">Lindgomyces ingoldianus</name>
    <dbReference type="NCBI Taxonomy" id="673940"/>
    <lineage>
        <taxon>Eukaryota</taxon>
        <taxon>Fungi</taxon>
        <taxon>Dikarya</taxon>
        <taxon>Ascomycota</taxon>
        <taxon>Pezizomycotina</taxon>
        <taxon>Dothideomycetes</taxon>
        <taxon>Pleosporomycetidae</taxon>
        <taxon>Pleosporales</taxon>
        <taxon>Lindgomycetaceae</taxon>
        <taxon>Lindgomyces</taxon>
    </lineage>
</organism>
<gene>
    <name evidence="1" type="ORF">BDR25DRAFT_371641</name>
</gene>
<accession>A0ACB6QRW7</accession>
<evidence type="ECO:0000313" key="2">
    <source>
        <dbReference type="Proteomes" id="UP000799755"/>
    </source>
</evidence>
<dbReference type="EMBL" id="MU003511">
    <property type="protein sequence ID" value="KAF2469635.1"/>
    <property type="molecule type" value="Genomic_DNA"/>
</dbReference>
<name>A0ACB6QRW7_9PLEO</name>
<evidence type="ECO:0000313" key="1">
    <source>
        <dbReference type="EMBL" id="KAF2469635.1"/>
    </source>
</evidence>